<organism evidence="1 2">
    <name type="scientific">Nitratireductor basaltis</name>
    <dbReference type="NCBI Taxonomy" id="472175"/>
    <lineage>
        <taxon>Bacteria</taxon>
        <taxon>Pseudomonadati</taxon>
        <taxon>Pseudomonadota</taxon>
        <taxon>Alphaproteobacteria</taxon>
        <taxon>Hyphomicrobiales</taxon>
        <taxon>Phyllobacteriaceae</taxon>
        <taxon>Nitratireductor</taxon>
    </lineage>
</organism>
<dbReference type="STRING" id="472175.EL18_01153"/>
<comment type="caution">
    <text evidence="1">The sequence shown here is derived from an EMBL/GenBank/DDBJ whole genome shotgun (WGS) entry which is preliminary data.</text>
</comment>
<proteinExistence type="predicted"/>
<accession>A0A084UAY7</accession>
<dbReference type="EMBL" id="JMQM01000001">
    <property type="protein sequence ID" value="KFB10123.1"/>
    <property type="molecule type" value="Genomic_DNA"/>
</dbReference>
<dbReference type="Proteomes" id="UP000053675">
    <property type="component" value="Unassembled WGS sequence"/>
</dbReference>
<dbReference type="Gene3D" id="3.40.50.10210">
    <property type="match status" value="1"/>
</dbReference>
<dbReference type="PANTHER" id="PTHR43463:SF1">
    <property type="entry name" value="NICOTINATE-NUCLEOTIDE--DIMETHYLBENZIMIDAZOLE PHOSPHORIBOSYLTRANSFERASE"/>
    <property type="match status" value="1"/>
</dbReference>
<keyword evidence="2" id="KW-1185">Reference proteome</keyword>
<gene>
    <name evidence="1" type="ORF">EL18_01153</name>
</gene>
<evidence type="ECO:0000313" key="1">
    <source>
        <dbReference type="EMBL" id="KFB10123.1"/>
    </source>
</evidence>
<protein>
    <submittedName>
        <fullName evidence="1">Nicotinate-nucleotide-dimethylbenzimidazole phosphoribosyltransferase</fullName>
    </submittedName>
</protein>
<dbReference type="RefSeq" id="WP_051913805.1">
    <property type="nucleotide sequence ID" value="NZ_JMQM01000001.1"/>
</dbReference>
<dbReference type="PANTHER" id="PTHR43463">
    <property type="entry name" value="NICOTINATE-NUCLEOTIDE--DIMETHYLBENZIMIDAZOLE PHOSPHORIBOSYLTRANSFERASE"/>
    <property type="match status" value="1"/>
</dbReference>
<keyword evidence="1" id="KW-0328">Glycosyltransferase</keyword>
<dbReference type="PATRIC" id="fig|472175.3.peg.1159"/>
<dbReference type="SUPFAM" id="SSF52733">
    <property type="entry name" value="Nicotinate mononucleotide:5,6-dimethylbenzimidazole phosphoribosyltransferase (CobT)"/>
    <property type="match status" value="1"/>
</dbReference>
<reference evidence="1 2" key="1">
    <citation type="submission" date="2014-05" db="EMBL/GenBank/DDBJ databases">
        <title>Draft Genome Sequence of Nitratireductor basaltis Strain UMTGB225, A Marine Bacterium Isolated from Green Barrel Tunicate.</title>
        <authorList>
            <person name="Gan H.Y."/>
        </authorList>
    </citation>
    <scope>NUCLEOTIDE SEQUENCE [LARGE SCALE GENOMIC DNA]</scope>
    <source>
        <strain evidence="1 2">UMTGB225</strain>
    </source>
</reference>
<keyword evidence="1" id="KW-0808">Transferase</keyword>
<sequence>MLGINDKPCVALKHTDRYAAPDEWSEAKMTATGLPFDDIRNLARNMPVMDEAAAAKVHSAFGAYGERGGRFEDIAAWFAASTGRGTPLVAKPHLAMFAATHGIAGRLGESQPVASALHRMEEIASGAAVVSQLCAANNVGLNVFDLALEVPVGNILAEDALDERGCAATMAFGMEALANGPDLVCLSTLDDAARISAGALISCLLDESPENDLAREALDRHSGHLANPLEALRRLGGREISAMAGAIIAARTQNIAIILDGKAAIAAAAVVHALNDHGLQHCLLADDAGLNDGVLVKLGLRPLIRIEASEPVAGILAIDIVRSAGAVAAAQADMRNRSAAVS</sequence>
<dbReference type="InterPro" id="IPR036087">
    <property type="entry name" value="Nict_dMeBzImd_PRibTrfase_sf"/>
</dbReference>
<evidence type="ECO:0000313" key="2">
    <source>
        <dbReference type="Proteomes" id="UP000053675"/>
    </source>
</evidence>
<dbReference type="Pfam" id="PF02277">
    <property type="entry name" value="DBI_PRT"/>
    <property type="match status" value="2"/>
</dbReference>
<dbReference type="OrthoDB" id="9781491at2"/>
<dbReference type="AlphaFoldDB" id="A0A084UAY7"/>
<dbReference type="GO" id="GO:0008939">
    <property type="term" value="F:nicotinate-nucleotide-dimethylbenzimidazole phosphoribosyltransferase activity"/>
    <property type="evidence" value="ECO:0007669"/>
    <property type="project" value="InterPro"/>
</dbReference>
<dbReference type="InterPro" id="IPR003200">
    <property type="entry name" value="Nict_dMeBzImd_PRibTrfase"/>
</dbReference>
<dbReference type="eggNOG" id="COG2038">
    <property type="taxonomic scope" value="Bacteria"/>
</dbReference>
<name>A0A084UAY7_9HYPH</name>